<dbReference type="InterPro" id="IPR032809">
    <property type="entry name" value="Put_HupE_UreJ"/>
</dbReference>
<keyword evidence="1" id="KW-0812">Transmembrane</keyword>
<reference evidence="3 4" key="1">
    <citation type="submission" date="2020-08" db="EMBL/GenBank/DDBJ databases">
        <title>Genomic Encyclopedia of Type Strains, Phase IV (KMG-IV): sequencing the most valuable type-strain genomes for metagenomic binning, comparative biology and taxonomic classification.</title>
        <authorList>
            <person name="Goeker M."/>
        </authorList>
    </citation>
    <scope>NUCLEOTIDE SEQUENCE [LARGE SCALE GENOMIC DNA]</scope>
    <source>
        <strain evidence="3 4">DSM 26723</strain>
    </source>
</reference>
<feature type="transmembrane region" description="Helical" evidence="1">
    <location>
        <begin position="228"/>
        <end position="246"/>
    </location>
</feature>
<feature type="transmembrane region" description="Helical" evidence="1">
    <location>
        <begin position="199"/>
        <end position="222"/>
    </location>
</feature>
<accession>A0A841HT33</accession>
<evidence type="ECO:0000256" key="1">
    <source>
        <dbReference type="SAM" id="Phobius"/>
    </source>
</evidence>
<feature type="chain" id="PRO_5032503161" description="HupE/UreJ protein" evidence="2">
    <location>
        <begin position="22"/>
        <end position="401"/>
    </location>
</feature>
<dbReference type="Pfam" id="PF13795">
    <property type="entry name" value="HupE_UreJ_2"/>
    <property type="match status" value="2"/>
</dbReference>
<keyword evidence="2" id="KW-0732">Signal</keyword>
<keyword evidence="1" id="KW-0472">Membrane</keyword>
<dbReference type="EMBL" id="JACHHZ010000008">
    <property type="protein sequence ID" value="MBB6096497.1"/>
    <property type="molecule type" value="Genomic_DNA"/>
</dbReference>
<keyword evidence="4" id="KW-1185">Reference proteome</keyword>
<name>A0A841HT33_9GAMM</name>
<feature type="transmembrane region" description="Helical" evidence="1">
    <location>
        <begin position="168"/>
        <end position="192"/>
    </location>
</feature>
<dbReference type="RefSeq" id="WP_184335888.1">
    <property type="nucleotide sequence ID" value="NZ_JACHHZ010000008.1"/>
</dbReference>
<dbReference type="AlphaFoldDB" id="A0A841HT33"/>
<feature type="signal peptide" evidence="2">
    <location>
        <begin position="1"/>
        <end position="21"/>
    </location>
</feature>
<proteinExistence type="predicted"/>
<evidence type="ECO:0000313" key="4">
    <source>
        <dbReference type="Proteomes" id="UP000588068"/>
    </source>
</evidence>
<feature type="transmembrane region" description="Helical" evidence="1">
    <location>
        <begin position="308"/>
        <end position="327"/>
    </location>
</feature>
<evidence type="ECO:0000313" key="3">
    <source>
        <dbReference type="EMBL" id="MBB6096497.1"/>
    </source>
</evidence>
<sequence length="401" mass="43388">MSRFSRVLCTLLLFIAGSTQAHTLSESHSSWRVSGDSVRVEFIIPELEAKRLSSNGTEVPARSALSAYIAAHVGVEADAKACDLLDGPRALTAVPGFYRDELTFKCRSSQHLAIRSSVLYEFVPSHTNFARIETNEGELFEQLLTIDHQSVELTGEHSELQSAGLLEFIHMGIMHIFTGIDHMSFMLGLVLISRRVRDLLFVVTGFTIGHSLTLALAVTGILRPDGQFIDALVALTIVLIGAENIGDSTRNPLPVALGLGGILLAMTAAKLLGANITLPLTLLIGGGIFSFCYLLFTGHLRDAARVRLLVTLVFGLIHGFGFAADLLDMRLPPERTAALLFGFNIGVEIGQVTVVLGALLLARLLIKVRLAMPRPLFTDIAAAFLIGEGLYWFLGRTVTLG</sequence>
<feature type="transmembrane region" description="Helical" evidence="1">
    <location>
        <begin position="253"/>
        <end position="272"/>
    </location>
</feature>
<protein>
    <recommendedName>
        <fullName evidence="5">HupE/UreJ protein</fullName>
    </recommendedName>
</protein>
<feature type="transmembrane region" description="Helical" evidence="1">
    <location>
        <begin position="376"/>
        <end position="394"/>
    </location>
</feature>
<organism evidence="3 4">
    <name type="scientific">Povalibacter uvarum</name>
    <dbReference type="NCBI Taxonomy" id="732238"/>
    <lineage>
        <taxon>Bacteria</taxon>
        <taxon>Pseudomonadati</taxon>
        <taxon>Pseudomonadota</taxon>
        <taxon>Gammaproteobacteria</taxon>
        <taxon>Steroidobacterales</taxon>
        <taxon>Steroidobacteraceae</taxon>
        <taxon>Povalibacter</taxon>
    </lineage>
</organism>
<feature type="transmembrane region" description="Helical" evidence="1">
    <location>
        <begin position="339"/>
        <end position="364"/>
    </location>
</feature>
<evidence type="ECO:0008006" key="5">
    <source>
        <dbReference type="Google" id="ProtNLM"/>
    </source>
</evidence>
<comment type="caution">
    <text evidence="3">The sequence shown here is derived from an EMBL/GenBank/DDBJ whole genome shotgun (WGS) entry which is preliminary data.</text>
</comment>
<keyword evidence="1" id="KW-1133">Transmembrane helix</keyword>
<dbReference type="Proteomes" id="UP000588068">
    <property type="component" value="Unassembled WGS sequence"/>
</dbReference>
<feature type="transmembrane region" description="Helical" evidence="1">
    <location>
        <begin position="278"/>
        <end position="296"/>
    </location>
</feature>
<evidence type="ECO:0000256" key="2">
    <source>
        <dbReference type="SAM" id="SignalP"/>
    </source>
</evidence>
<gene>
    <name evidence="3" type="ORF">HNQ60_005419</name>
</gene>